<organism evidence="1 2">
    <name type="scientific">Penicillium thymicola</name>
    <dbReference type="NCBI Taxonomy" id="293382"/>
    <lineage>
        <taxon>Eukaryota</taxon>
        <taxon>Fungi</taxon>
        <taxon>Dikarya</taxon>
        <taxon>Ascomycota</taxon>
        <taxon>Pezizomycotina</taxon>
        <taxon>Eurotiomycetes</taxon>
        <taxon>Eurotiomycetidae</taxon>
        <taxon>Eurotiales</taxon>
        <taxon>Aspergillaceae</taxon>
        <taxon>Penicillium</taxon>
    </lineage>
</organism>
<evidence type="ECO:0000313" key="2">
    <source>
        <dbReference type="Proteomes" id="UP001227192"/>
    </source>
</evidence>
<protein>
    <submittedName>
        <fullName evidence="1">Uncharacterized protein</fullName>
    </submittedName>
</protein>
<dbReference type="AlphaFoldDB" id="A0AAI9TPG0"/>
<dbReference type="Proteomes" id="UP001227192">
    <property type="component" value="Unassembled WGS sequence"/>
</dbReference>
<dbReference type="EMBL" id="LACB01000062">
    <property type="protein sequence ID" value="KAJ9490249.1"/>
    <property type="molecule type" value="Genomic_DNA"/>
</dbReference>
<name>A0AAI9TPG0_PENTH</name>
<reference evidence="1" key="2">
    <citation type="journal article" date="2016" name="Fungal Biol.">
        <title>Ochratoxin A production by Penicillium thymicola.</title>
        <authorList>
            <person name="Nguyen H.D.T."/>
            <person name="McMullin D.R."/>
            <person name="Ponomareva E."/>
            <person name="Riley R."/>
            <person name="Pomraning K.R."/>
            <person name="Baker S.E."/>
            <person name="Seifert K.A."/>
        </authorList>
    </citation>
    <scope>NUCLEOTIDE SEQUENCE</scope>
    <source>
        <strain evidence="1">DAOM 180753</strain>
    </source>
</reference>
<keyword evidence="2" id="KW-1185">Reference proteome</keyword>
<sequence>MLYVTYFLCRAGLSCLSCRRFYEGAQSQGLSLLAPLRWIYFYNGFLRVPRKLCRHPSCQALIGGNPYGVHTGHIFS</sequence>
<reference evidence="1" key="1">
    <citation type="submission" date="2015-06" db="EMBL/GenBank/DDBJ databases">
        <authorList>
            <person name="Nguyen H."/>
        </authorList>
    </citation>
    <scope>NUCLEOTIDE SEQUENCE</scope>
    <source>
        <strain evidence="1">DAOM 180753</strain>
    </source>
</reference>
<comment type="caution">
    <text evidence="1">The sequence shown here is derived from an EMBL/GenBank/DDBJ whole genome shotgun (WGS) entry which is preliminary data.</text>
</comment>
<proteinExistence type="predicted"/>
<accession>A0AAI9TPG0</accession>
<evidence type="ECO:0000313" key="1">
    <source>
        <dbReference type="EMBL" id="KAJ9490249.1"/>
    </source>
</evidence>
<gene>
    <name evidence="1" type="ORF">VN97_g3016</name>
</gene>